<sequence>MLRQILRDRLLAGAWALTLTCFLLLQAIMSGYGGGMMAASASQSDIICVSGDEASASVHHHGGHEQDHSKAVFDCCGTLCRLAVASVTAIVAAQFILIAWSQPGSAIEIPADRTISIPPIWRGLTGAPRAPPQLS</sequence>
<proteinExistence type="predicted"/>
<dbReference type="RefSeq" id="WP_302077473.1">
    <property type="nucleotide sequence ID" value="NZ_JAUKWQ010000004.1"/>
</dbReference>
<organism evidence="1 2">
    <name type="scientific">Rhizobium oryzicola</name>
    <dbReference type="NCBI Taxonomy" id="1232668"/>
    <lineage>
        <taxon>Bacteria</taxon>
        <taxon>Pseudomonadati</taxon>
        <taxon>Pseudomonadota</taxon>
        <taxon>Alphaproteobacteria</taxon>
        <taxon>Hyphomicrobiales</taxon>
        <taxon>Rhizobiaceae</taxon>
        <taxon>Rhizobium/Agrobacterium group</taxon>
        <taxon>Rhizobium</taxon>
    </lineage>
</organism>
<reference evidence="1" key="2">
    <citation type="submission" date="2023-07" db="EMBL/GenBank/DDBJ databases">
        <authorList>
            <person name="Sun H."/>
        </authorList>
    </citation>
    <scope>NUCLEOTIDE SEQUENCE</scope>
    <source>
        <strain evidence="1">05753</strain>
    </source>
</reference>
<name>A0ABT8T068_9HYPH</name>
<dbReference type="EMBL" id="JAUKWQ010000004">
    <property type="protein sequence ID" value="MDO1583282.1"/>
    <property type="molecule type" value="Genomic_DNA"/>
</dbReference>
<evidence type="ECO:0000313" key="2">
    <source>
        <dbReference type="Proteomes" id="UP001169006"/>
    </source>
</evidence>
<evidence type="ECO:0000313" key="1">
    <source>
        <dbReference type="EMBL" id="MDO1583282.1"/>
    </source>
</evidence>
<reference evidence="1" key="1">
    <citation type="journal article" date="2015" name="Int. J. Syst. Evol. Microbiol.">
        <title>Rhizobium oryzicola sp. nov., potential plant-growth-promoting endophytic bacteria isolated from rice roots.</title>
        <authorList>
            <person name="Zhang X.X."/>
            <person name="Gao J.S."/>
            <person name="Cao Y.H."/>
            <person name="Sheirdil R.A."/>
            <person name="Wang X.C."/>
            <person name="Zhang L."/>
        </authorList>
    </citation>
    <scope>NUCLEOTIDE SEQUENCE</scope>
    <source>
        <strain evidence="1">05753</strain>
    </source>
</reference>
<dbReference type="InterPro" id="IPR021333">
    <property type="entry name" value="DUF2946"/>
</dbReference>
<dbReference type="Pfam" id="PF11162">
    <property type="entry name" value="DUF2946"/>
    <property type="match status" value="1"/>
</dbReference>
<dbReference type="Proteomes" id="UP001169006">
    <property type="component" value="Unassembled WGS sequence"/>
</dbReference>
<comment type="caution">
    <text evidence="1">The sequence shown here is derived from an EMBL/GenBank/DDBJ whole genome shotgun (WGS) entry which is preliminary data.</text>
</comment>
<gene>
    <name evidence="1" type="ORF">Q2T52_14410</name>
</gene>
<keyword evidence="2" id="KW-1185">Reference proteome</keyword>
<protein>
    <submittedName>
        <fullName evidence="1">DUF2946 family protein</fullName>
    </submittedName>
</protein>
<accession>A0ABT8T068</accession>